<comment type="similarity">
    <text evidence="7">Belongs to the binding-protein-dependent transport system permease family.</text>
</comment>
<dbReference type="InterPro" id="IPR043429">
    <property type="entry name" value="ArtM/GltK/GlnP/TcyL/YhdX-like"/>
</dbReference>
<dbReference type="PANTHER" id="PTHR30614">
    <property type="entry name" value="MEMBRANE COMPONENT OF AMINO ACID ABC TRANSPORTER"/>
    <property type="match status" value="1"/>
</dbReference>
<keyword evidence="3" id="KW-1003">Cell membrane</keyword>
<keyword evidence="6 7" id="KW-0472">Membrane</keyword>
<feature type="transmembrane region" description="Helical" evidence="7">
    <location>
        <begin position="153"/>
        <end position="177"/>
    </location>
</feature>
<gene>
    <name evidence="9" type="ORF">E3T55_16130</name>
</gene>
<evidence type="ECO:0000259" key="8">
    <source>
        <dbReference type="PROSITE" id="PS50928"/>
    </source>
</evidence>
<dbReference type="SUPFAM" id="SSF161098">
    <property type="entry name" value="MetI-like"/>
    <property type="match status" value="1"/>
</dbReference>
<feature type="transmembrane region" description="Helical" evidence="7">
    <location>
        <begin position="189"/>
        <end position="207"/>
    </location>
</feature>
<evidence type="ECO:0000256" key="3">
    <source>
        <dbReference type="ARBA" id="ARBA00022475"/>
    </source>
</evidence>
<dbReference type="GO" id="GO:0006865">
    <property type="term" value="P:amino acid transport"/>
    <property type="evidence" value="ECO:0007669"/>
    <property type="project" value="TreeGrafter"/>
</dbReference>
<dbReference type="PANTHER" id="PTHR30614:SF35">
    <property type="entry name" value="ABC TRANSPORTER PERMEASE PROTEIN"/>
    <property type="match status" value="1"/>
</dbReference>
<evidence type="ECO:0000256" key="4">
    <source>
        <dbReference type="ARBA" id="ARBA00022692"/>
    </source>
</evidence>
<dbReference type="CDD" id="cd06261">
    <property type="entry name" value="TM_PBP2"/>
    <property type="match status" value="1"/>
</dbReference>
<organism evidence="9 10">
    <name type="scientific">Cryobacterium frigoriphilum</name>
    <dbReference type="NCBI Taxonomy" id="1259150"/>
    <lineage>
        <taxon>Bacteria</taxon>
        <taxon>Bacillati</taxon>
        <taxon>Actinomycetota</taxon>
        <taxon>Actinomycetes</taxon>
        <taxon>Micrococcales</taxon>
        <taxon>Microbacteriaceae</taxon>
        <taxon>Cryobacterium</taxon>
    </lineage>
</organism>
<dbReference type="NCBIfam" id="TIGR01726">
    <property type="entry name" value="HEQRo_perm_3TM"/>
    <property type="match status" value="1"/>
</dbReference>
<reference evidence="9 10" key="1">
    <citation type="submission" date="2019-03" db="EMBL/GenBank/DDBJ databases">
        <title>Genomics of glacier-inhabiting Cryobacterium strains.</title>
        <authorList>
            <person name="Liu Q."/>
            <person name="Xin Y.-H."/>
        </authorList>
    </citation>
    <scope>NUCLEOTIDE SEQUENCE [LARGE SCALE GENOMIC DNA]</scope>
    <source>
        <strain evidence="9 10">Hh14</strain>
    </source>
</reference>
<evidence type="ECO:0000313" key="10">
    <source>
        <dbReference type="Proteomes" id="UP000297447"/>
    </source>
</evidence>
<protein>
    <submittedName>
        <fullName evidence="9">Amino acid ABC transporter permease</fullName>
    </submittedName>
</protein>
<feature type="domain" description="ABC transmembrane type-1" evidence="8">
    <location>
        <begin position="19"/>
        <end position="207"/>
    </location>
</feature>
<dbReference type="InterPro" id="IPR035906">
    <property type="entry name" value="MetI-like_sf"/>
</dbReference>
<dbReference type="Pfam" id="PF00528">
    <property type="entry name" value="BPD_transp_1"/>
    <property type="match status" value="1"/>
</dbReference>
<feature type="transmembrane region" description="Helical" evidence="7">
    <location>
        <begin position="61"/>
        <end position="81"/>
    </location>
</feature>
<keyword evidence="5 7" id="KW-1133">Transmembrane helix</keyword>
<keyword evidence="2 7" id="KW-0813">Transport</keyword>
<evidence type="ECO:0000256" key="5">
    <source>
        <dbReference type="ARBA" id="ARBA00022989"/>
    </source>
</evidence>
<comment type="subcellular location">
    <subcellularLocation>
        <location evidence="1 7">Cell membrane</location>
        <topology evidence="1 7">Multi-pass membrane protein</topology>
    </subcellularLocation>
</comment>
<evidence type="ECO:0000313" key="9">
    <source>
        <dbReference type="EMBL" id="TFD46901.1"/>
    </source>
</evidence>
<dbReference type="GO" id="GO:0043190">
    <property type="term" value="C:ATP-binding cassette (ABC) transporter complex"/>
    <property type="evidence" value="ECO:0007669"/>
    <property type="project" value="InterPro"/>
</dbReference>
<dbReference type="PROSITE" id="PS50928">
    <property type="entry name" value="ABC_TM1"/>
    <property type="match status" value="1"/>
</dbReference>
<dbReference type="EMBL" id="SOHE01000069">
    <property type="protein sequence ID" value="TFD46901.1"/>
    <property type="molecule type" value="Genomic_DNA"/>
</dbReference>
<evidence type="ECO:0000256" key="1">
    <source>
        <dbReference type="ARBA" id="ARBA00004651"/>
    </source>
</evidence>
<dbReference type="InterPro" id="IPR000515">
    <property type="entry name" value="MetI-like"/>
</dbReference>
<proteinExistence type="inferred from homology"/>
<evidence type="ECO:0000256" key="6">
    <source>
        <dbReference type="ARBA" id="ARBA00023136"/>
    </source>
</evidence>
<evidence type="ECO:0000256" key="2">
    <source>
        <dbReference type="ARBA" id="ARBA00022448"/>
    </source>
</evidence>
<dbReference type="OrthoDB" id="92598at2"/>
<dbReference type="GO" id="GO:0022857">
    <property type="term" value="F:transmembrane transporter activity"/>
    <property type="evidence" value="ECO:0007669"/>
    <property type="project" value="InterPro"/>
</dbReference>
<dbReference type="Gene3D" id="1.10.3720.10">
    <property type="entry name" value="MetI-like"/>
    <property type="match status" value="1"/>
</dbReference>
<dbReference type="Proteomes" id="UP000297447">
    <property type="component" value="Unassembled WGS sequence"/>
</dbReference>
<dbReference type="InterPro" id="IPR010065">
    <property type="entry name" value="AA_ABC_transptr_permease_3TM"/>
</dbReference>
<comment type="caution">
    <text evidence="9">The sequence shown here is derived from an EMBL/GenBank/DDBJ whole genome shotgun (WGS) entry which is preliminary data.</text>
</comment>
<name>A0A4R8ZV50_9MICO</name>
<evidence type="ECO:0000256" key="7">
    <source>
        <dbReference type="RuleBase" id="RU363032"/>
    </source>
</evidence>
<accession>A0A4R8ZV50</accession>
<feature type="transmembrane region" description="Helical" evidence="7">
    <location>
        <begin position="87"/>
        <end position="104"/>
    </location>
</feature>
<dbReference type="AlphaFoldDB" id="A0A4R8ZV50"/>
<keyword evidence="4 7" id="KW-0812">Transmembrane</keyword>
<sequence>MMLDFSILIPYFRDFVQALGLTLALSLSGFAISSVLAALLLPARMSSVAILRRLTWLYVEVLRNIPVLLVLYVVFFALPQIGIKTESWVAAIVALSFNSTAYLVEIYRGGLNSIPQGRYEAAAALNLNSFTLWTRILLPEALRTAYPAIGNQLVACVLGSSLAVLIGAGELTGLAYMVGASTFRYFETFLTVAIVYIVIVQVINFCWGKLGAQIIARNTSRRL</sequence>
<feature type="transmembrane region" description="Helical" evidence="7">
    <location>
        <begin position="20"/>
        <end position="41"/>
    </location>
</feature>
<keyword evidence="10" id="KW-1185">Reference proteome</keyword>